<gene>
    <name evidence="2" type="ORF">CSSPTR1EN2_LOCUS23410</name>
</gene>
<feature type="region of interest" description="Disordered" evidence="1">
    <location>
        <begin position="19"/>
        <end position="80"/>
    </location>
</feature>
<feature type="region of interest" description="Disordered" evidence="1">
    <location>
        <begin position="234"/>
        <end position="267"/>
    </location>
</feature>
<name>A0ABP0V3M0_9BRYO</name>
<sequence length="267" mass="30247">MRYRSQNWTHNYIHESNVNGRLGASQSRGGHKNVSFDLEKGHKRKRHASDSSEQNWGGHTEVKDSAADTSGWNSISSSSNLDWDRPPDIPSVINWDDSGAREAWMLSLSQHPPKPDPDLYIEKHFDWRARTRYDTLEDDWMVSGKLAQSKLDTFPRSPVILGLGDVGACGLRKTETKDEHENGSSLRLLLNQKTGGSNGWEGGSNRSLPDWGKIMCAADSPKEKAYRKGYAGHWQGRNHSQHCTHIRQPPNTRDFYPREARRTSANQ</sequence>
<dbReference type="Proteomes" id="UP001497512">
    <property type="component" value="Chromosome 9"/>
</dbReference>
<evidence type="ECO:0000313" key="3">
    <source>
        <dbReference type="Proteomes" id="UP001497512"/>
    </source>
</evidence>
<evidence type="ECO:0000313" key="2">
    <source>
        <dbReference type="EMBL" id="CAK9237010.1"/>
    </source>
</evidence>
<keyword evidence="3" id="KW-1185">Reference proteome</keyword>
<feature type="compositionally biased region" description="Basic and acidic residues" evidence="1">
    <location>
        <begin position="255"/>
        <end position="267"/>
    </location>
</feature>
<reference evidence="2" key="1">
    <citation type="submission" date="2024-02" db="EMBL/GenBank/DDBJ databases">
        <authorList>
            <consortium name="ELIXIR-Norway"/>
            <consortium name="Elixir Norway"/>
        </authorList>
    </citation>
    <scope>NUCLEOTIDE SEQUENCE</scope>
</reference>
<organism evidence="2 3">
    <name type="scientific">Sphagnum troendelagicum</name>
    <dbReference type="NCBI Taxonomy" id="128251"/>
    <lineage>
        <taxon>Eukaryota</taxon>
        <taxon>Viridiplantae</taxon>
        <taxon>Streptophyta</taxon>
        <taxon>Embryophyta</taxon>
        <taxon>Bryophyta</taxon>
        <taxon>Sphagnophytina</taxon>
        <taxon>Sphagnopsida</taxon>
        <taxon>Sphagnales</taxon>
        <taxon>Sphagnaceae</taxon>
        <taxon>Sphagnum</taxon>
    </lineage>
</organism>
<proteinExistence type="predicted"/>
<feature type="compositionally biased region" description="Polar residues" evidence="1">
    <location>
        <begin position="19"/>
        <end position="28"/>
    </location>
</feature>
<evidence type="ECO:0000256" key="1">
    <source>
        <dbReference type="SAM" id="MobiDB-lite"/>
    </source>
</evidence>
<dbReference type="EMBL" id="OZ019901">
    <property type="protein sequence ID" value="CAK9237010.1"/>
    <property type="molecule type" value="Genomic_DNA"/>
</dbReference>
<protein>
    <submittedName>
        <fullName evidence="2">Uncharacterized protein</fullName>
    </submittedName>
</protein>
<accession>A0ABP0V3M0</accession>